<organism evidence="1 2">
    <name type="scientific">Clostridium cibarium</name>
    <dbReference type="NCBI Taxonomy" id="2762247"/>
    <lineage>
        <taxon>Bacteria</taxon>
        <taxon>Bacillati</taxon>
        <taxon>Bacillota</taxon>
        <taxon>Clostridia</taxon>
        <taxon>Eubacteriales</taxon>
        <taxon>Clostridiaceae</taxon>
        <taxon>Clostridium</taxon>
    </lineage>
</organism>
<dbReference type="EMBL" id="JACSRA010000026">
    <property type="protein sequence ID" value="MBD7912663.1"/>
    <property type="molecule type" value="Genomic_DNA"/>
</dbReference>
<gene>
    <name evidence="1" type="ORF">H9661_15010</name>
</gene>
<keyword evidence="2" id="KW-1185">Reference proteome</keyword>
<evidence type="ECO:0000313" key="1">
    <source>
        <dbReference type="EMBL" id="MBD7912663.1"/>
    </source>
</evidence>
<evidence type="ECO:0000313" key="2">
    <source>
        <dbReference type="Proteomes" id="UP000627781"/>
    </source>
</evidence>
<protein>
    <submittedName>
        <fullName evidence="1">Uncharacterized protein</fullName>
    </submittedName>
</protein>
<accession>A0ABR8PWY1</accession>
<proteinExistence type="predicted"/>
<sequence>MKNLLRLLMLISLGVTIYTIAVWEPKRSSNYSVEEKSKEIFNDNVDNSVNIDNLNTKVNESKSIFKVSKETMESSMTEENINKVQAIIKNMSEVDIDKIRKEEKDEDKERGTEEIFKILNKRLSSKDYKTIRSIYDPYINFANIQ</sequence>
<dbReference type="Proteomes" id="UP000627781">
    <property type="component" value="Unassembled WGS sequence"/>
</dbReference>
<comment type="caution">
    <text evidence="1">The sequence shown here is derived from an EMBL/GenBank/DDBJ whole genome shotgun (WGS) entry which is preliminary data.</text>
</comment>
<reference evidence="1 2" key="1">
    <citation type="submission" date="2020-08" db="EMBL/GenBank/DDBJ databases">
        <title>A Genomic Blueprint of the Chicken Gut Microbiome.</title>
        <authorList>
            <person name="Gilroy R."/>
            <person name="Ravi A."/>
            <person name="Getino M."/>
            <person name="Pursley I."/>
            <person name="Horton D.L."/>
            <person name="Alikhan N.-F."/>
            <person name="Baker D."/>
            <person name="Gharbi K."/>
            <person name="Hall N."/>
            <person name="Watson M."/>
            <person name="Adriaenssens E.M."/>
            <person name="Foster-Nyarko E."/>
            <person name="Jarju S."/>
            <person name="Secka A."/>
            <person name="Antonio M."/>
            <person name="Oren A."/>
            <person name="Chaudhuri R."/>
            <person name="La Ragione R.M."/>
            <person name="Hildebrand F."/>
            <person name="Pallen M.J."/>
        </authorList>
    </citation>
    <scope>NUCLEOTIDE SEQUENCE [LARGE SCALE GENOMIC DNA]</scope>
    <source>
        <strain evidence="1 2">Sa3CVN1</strain>
    </source>
</reference>
<name>A0ABR8PWY1_9CLOT</name>
<dbReference type="RefSeq" id="WP_143317423.1">
    <property type="nucleotide sequence ID" value="NZ_JACSRA010000026.1"/>
</dbReference>